<gene>
    <name evidence="4" type="ORF">N7U62_06635</name>
</gene>
<dbReference type="Pfam" id="PF14302">
    <property type="entry name" value="DUF4377"/>
    <property type="match status" value="1"/>
</dbReference>
<dbReference type="PROSITE" id="PS51257">
    <property type="entry name" value="PROKAR_LIPOPROTEIN"/>
    <property type="match status" value="1"/>
</dbReference>
<feature type="chain" id="PRO_5045052875" evidence="1">
    <location>
        <begin position="22"/>
        <end position="234"/>
    </location>
</feature>
<sequence>MKGLSNILLLSAILMSCSASKNESSDTFDYRIDHLWINSVQSPCASVGKPSCYQADIVRGNQPERWKTFYHDIIGFRYEPGYVYQLKVRVEFTDSTSSEPDFIRYTLIEEEMKQKDYTLDLNGGWNLTTIDGDSIPDFDSTQIAPNIHFSPESGIVSGSSGCNQFSGSFHLSFINKLKLGSMVSTRRMCPDMQIEQDMLGAFQQIDEFIIKDEKLALQDYNGKVLMTFEKIPEY</sequence>
<evidence type="ECO:0000259" key="3">
    <source>
        <dbReference type="Pfam" id="PF14302"/>
    </source>
</evidence>
<dbReference type="InterPro" id="IPR005184">
    <property type="entry name" value="DUF306_Meta_HslJ"/>
</dbReference>
<proteinExistence type="predicted"/>
<keyword evidence="1" id="KW-0732">Signal</keyword>
<protein>
    <submittedName>
        <fullName evidence="4">META domain-containing protein</fullName>
    </submittedName>
</protein>
<dbReference type="PANTHER" id="PTHR35535">
    <property type="entry name" value="HEAT SHOCK PROTEIN HSLJ"/>
    <property type="match status" value="1"/>
</dbReference>
<evidence type="ECO:0000313" key="4">
    <source>
        <dbReference type="EMBL" id="MCV9386333.1"/>
    </source>
</evidence>
<dbReference type="InterPro" id="IPR038670">
    <property type="entry name" value="HslJ-like_sf"/>
</dbReference>
<evidence type="ECO:0000256" key="1">
    <source>
        <dbReference type="SAM" id="SignalP"/>
    </source>
</evidence>
<comment type="caution">
    <text evidence="4">The sequence shown here is derived from an EMBL/GenBank/DDBJ whole genome shotgun (WGS) entry which is preliminary data.</text>
</comment>
<reference evidence="4 5" key="1">
    <citation type="submission" date="2022-10" db="EMBL/GenBank/DDBJ databases">
        <title>Comparative genomics and taxonomic characterization of three novel marine species of genus Reichenbachiella exhibiting antioxidant and polysaccharide degradation activities.</title>
        <authorList>
            <person name="Muhammad N."/>
            <person name="Lee Y.-J."/>
            <person name="Ko J."/>
            <person name="Kim S.-G."/>
        </authorList>
    </citation>
    <scope>NUCLEOTIDE SEQUENCE [LARGE SCALE GENOMIC DNA]</scope>
    <source>
        <strain evidence="4 5">ABR2-5</strain>
    </source>
</reference>
<feature type="signal peptide" evidence="1">
    <location>
        <begin position="1"/>
        <end position="21"/>
    </location>
</feature>
<keyword evidence="5" id="KW-1185">Reference proteome</keyword>
<dbReference type="EMBL" id="JAOYOD010000001">
    <property type="protein sequence ID" value="MCV9386333.1"/>
    <property type="molecule type" value="Genomic_DNA"/>
</dbReference>
<organism evidence="4 5">
    <name type="scientific">Reichenbachiella ulvae</name>
    <dbReference type="NCBI Taxonomy" id="2980104"/>
    <lineage>
        <taxon>Bacteria</taxon>
        <taxon>Pseudomonadati</taxon>
        <taxon>Bacteroidota</taxon>
        <taxon>Cytophagia</taxon>
        <taxon>Cytophagales</taxon>
        <taxon>Reichenbachiellaceae</taxon>
        <taxon>Reichenbachiella</taxon>
    </lineage>
</organism>
<feature type="domain" description="DUF306" evidence="2">
    <location>
        <begin position="122"/>
        <end position="229"/>
    </location>
</feature>
<dbReference type="InterPro" id="IPR025485">
    <property type="entry name" value="DUF4377"/>
</dbReference>
<dbReference type="Proteomes" id="UP001300692">
    <property type="component" value="Unassembled WGS sequence"/>
</dbReference>
<dbReference type="RefSeq" id="WP_264137115.1">
    <property type="nucleotide sequence ID" value="NZ_JAOYOD010000001.1"/>
</dbReference>
<dbReference type="PANTHER" id="PTHR35535:SF1">
    <property type="entry name" value="HEAT SHOCK PROTEIN HSLJ"/>
    <property type="match status" value="1"/>
</dbReference>
<dbReference type="Pfam" id="PF03724">
    <property type="entry name" value="META"/>
    <property type="match status" value="1"/>
</dbReference>
<dbReference type="Gene3D" id="2.40.128.270">
    <property type="match status" value="1"/>
</dbReference>
<name>A0ABT3CS02_9BACT</name>
<feature type="domain" description="DUF4377" evidence="3">
    <location>
        <begin position="36"/>
        <end position="110"/>
    </location>
</feature>
<evidence type="ECO:0000313" key="5">
    <source>
        <dbReference type="Proteomes" id="UP001300692"/>
    </source>
</evidence>
<accession>A0ABT3CS02</accession>
<evidence type="ECO:0000259" key="2">
    <source>
        <dbReference type="Pfam" id="PF03724"/>
    </source>
</evidence>
<dbReference type="InterPro" id="IPR053147">
    <property type="entry name" value="Hsp_HslJ-like"/>
</dbReference>